<dbReference type="PROSITE" id="PS50096">
    <property type="entry name" value="IQ"/>
    <property type="match status" value="5"/>
</dbReference>
<keyword evidence="2" id="KW-0106">Calcium</keyword>
<dbReference type="InterPro" id="IPR050145">
    <property type="entry name" value="Centrin_CML-like"/>
</dbReference>
<evidence type="ECO:0000313" key="8">
    <source>
        <dbReference type="Proteomes" id="UP000243579"/>
    </source>
</evidence>
<reference evidence="7 8" key="1">
    <citation type="journal article" date="2014" name="Genome Biol. Evol.">
        <title>The secreted proteins of Achlya hypogyna and Thraustotheca clavata identify the ancestral oomycete secretome and reveal gene acquisitions by horizontal gene transfer.</title>
        <authorList>
            <person name="Misner I."/>
            <person name="Blouin N."/>
            <person name="Leonard G."/>
            <person name="Richards T.A."/>
            <person name="Lane C.E."/>
        </authorList>
    </citation>
    <scope>NUCLEOTIDE SEQUENCE [LARGE SCALE GENOMIC DNA]</scope>
    <source>
        <strain evidence="7 8">ATCC 48635</strain>
    </source>
</reference>
<dbReference type="Gene3D" id="1.10.238.10">
    <property type="entry name" value="EF-hand"/>
    <property type="match status" value="2"/>
</dbReference>
<dbReference type="InterPro" id="IPR000315">
    <property type="entry name" value="Znf_B-box"/>
</dbReference>
<keyword evidence="3" id="KW-0862">Zinc</keyword>
<evidence type="ECO:0000256" key="1">
    <source>
        <dbReference type="ARBA" id="ARBA00022737"/>
    </source>
</evidence>
<dbReference type="Proteomes" id="UP000243579">
    <property type="component" value="Unassembled WGS sequence"/>
</dbReference>
<feature type="domain" description="EF-hand" evidence="6">
    <location>
        <begin position="1601"/>
        <end position="1636"/>
    </location>
</feature>
<organism evidence="7 8">
    <name type="scientific">Achlya hypogyna</name>
    <name type="common">Oomycete</name>
    <name type="synonym">Protoachlya hypogyna</name>
    <dbReference type="NCBI Taxonomy" id="1202772"/>
    <lineage>
        <taxon>Eukaryota</taxon>
        <taxon>Sar</taxon>
        <taxon>Stramenopiles</taxon>
        <taxon>Oomycota</taxon>
        <taxon>Saprolegniomycetes</taxon>
        <taxon>Saprolegniales</taxon>
        <taxon>Achlyaceae</taxon>
        <taxon>Achlya</taxon>
    </lineage>
</organism>
<dbReference type="InterPro" id="IPR002048">
    <property type="entry name" value="EF_hand_dom"/>
</dbReference>
<feature type="domain" description="UBA" evidence="4">
    <location>
        <begin position="1682"/>
        <end position="1733"/>
    </location>
</feature>
<keyword evidence="3" id="KW-0863">Zinc-finger</keyword>
<proteinExistence type="predicted"/>
<accession>A0A1V9YZE4</accession>
<dbReference type="InterPro" id="IPR009060">
    <property type="entry name" value="UBA-like_sf"/>
</dbReference>
<dbReference type="PANTHER" id="PTHR23050">
    <property type="entry name" value="CALCIUM BINDING PROTEIN"/>
    <property type="match status" value="1"/>
</dbReference>
<dbReference type="CDD" id="cd00051">
    <property type="entry name" value="EFh"/>
    <property type="match status" value="1"/>
</dbReference>
<dbReference type="Pfam" id="PF13833">
    <property type="entry name" value="EF-hand_8"/>
    <property type="match status" value="1"/>
</dbReference>
<gene>
    <name evidence="7" type="ORF">ACHHYP_05017</name>
</gene>
<keyword evidence="8" id="KW-1185">Reference proteome</keyword>
<dbReference type="Gene3D" id="1.20.5.190">
    <property type="match status" value="1"/>
</dbReference>
<dbReference type="Gene3D" id="1.10.8.10">
    <property type="entry name" value="DNA helicase RuvA subunit, C-terminal domain"/>
    <property type="match status" value="1"/>
</dbReference>
<evidence type="ECO:0000256" key="3">
    <source>
        <dbReference type="PROSITE-ProRule" id="PRU00024"/>
    </source>
</evidence>
<keyword evidence="1" id="KW-0677">Repeat</keyword>
<dbReference type="InterPro" id="IPR000048">
    <property type="entry name" value="IQ_motif_EF-hand-BS"/>
</dbReference>
<dbReference type="EMBL" id="JNBR01000559">
    <property type="protein sequence ID" value="OQR91052.1"/>
    <property type="molecule type" value="Genomic_DNA"/>
</dbReference>
<dbReference type="Pfam" id="PF13499">
    <property type="entry name" value="EF-hand_7"/>
    <property type="match status" value="1"/>
</dbReference>
<dbReference type="InterPro" id="IPR018247">
    <property type="entry name" value="EF_Hand_1_Ca_BS"/>
</dbReference>
<dbReference type="SMART" id="SM00015">
    <property type="entry name" value="IQ"/>
    <property type="match status" value="9"/>
</dbReference>
<dbReference type="SMART" id="SM00054">
    <property type="entry name" value="EFh"/>
    <property type="match status" value="4"/>
</dbReference>
<dbReference type="PROSITE" id="PS50222">
    <property type="entry name" value="EF_HAND_2"/>
    <property type="match status" value="3"/>
</dbReference>
<dbReference type="GO" id="GO:0005509">
    <property type="term" value="F:calcium ion binding"/>
    <property type="evidence" value="ECO:0007669"/>
    <property type="project" value="InterPro"/>
</dbReference>
<dbReference type="InterPro" id="IPR015940">
    <property type="entry name" value="UBA"/>
</dbReference>
<dbReference type="InterPro" id="IPR011992">
    <property type="entry name" value="EF-hand-dom_pair"/>
</dbReference>
<dbReference type="SUPFAM" id="SSF46934">
    <property type="entry name" value="UBA-like"/>
    <property type="match status" value="1"/>
</dbReference>
<dbReference type="SUPFAM" id="SSF52833">
    <property type="entry name" value="Thioredoxin-like"/>
    <property type="match status" value="1"/>
</dbReference>
<dbReference type="STRING" id="1202772.A0A1V9YZE4"/>
<sequence length="1817" mass="211626">MHSRNKSLFFSDLPLVASALDEQRGSTPELKYAHPTRLLPPKGTKTPWEASPTVVEVAAPPAFPTLEELAKRKKGTIAPLKNRSLDTKRRVYGVAPKPTLKYDKPALERVPTDHALEQIKDTMHRVGKNLPIQFLKDANHIEFALQMATETVIRLLSANIYRAQRLAFRQWMASTERKRALEHAYKRKRLEQLAGLARCLYILQVKVEAELRRYIALWAREAKRRTHVLHTAKAIAIQCAWRQAMARRLRYTLWCEYICTCQERSALHSQRCHRLHQARKECAAATKIQHAFRSHVVYKAYRLEKETKAAARLQRQWRGYRGRCRADARRNLLFLSACHYIQIYAFPGAINGATLTIVSAMRIQRCFRHAWARDRYRVAYPRLHDRRRYFPAIRIQRTWWVYRLRLVATSVHRVVNGLWAVNTRLWCKYVYRDSIRLETCRRRAATTVQRYVRGHFARLRVQPLIAARIEELLQALPPAMRSMMQSRSNMQGLAQLEHDLYVYKNHVATQVQRVYRGRCGRLRARAVRQAWRHLLAVLNAPVHGFLRRLLARRVRGRWMRKRHAGFTKAFLAWKGITEALKQVKILRSTARLRQLATWHRNKVVRRQTLRRWLEGLRLQRAMRMKKALAQRFADCKRLAASYAGLTEHVRVQIVENMMSQAQWKVSIVLTWARYARQMRGVKTMKQRYHTRLQTAMLASWHQVYCGDHLFCAMAIAQHKLGLQRAHIHALRAYVLRRQRVDALYRRNSIRYAVKSWIHAMACARLAAQQAEKARRFRLHHVVARWQNLGNIQRADAVLKQLVDSFARRHGQLCALVSWCVHADEARETRALLVLAQGLFKRTHVRKAFAEWFELWARTAGKRRIYFAQLVQRLWRGKVGRRRFAQAHAMEAYKVARRIEMRTDAPERTPENLRQLLEAKKDYVILLAYLPWDAPSSRIHCAFATVATSYYKSKKMAFGCVDATQLDRGISIATRFKLDDTHLPRILAFWQGRGPETPVKRDRSQGITRRFTAVAFRYPHQVLDLVQFQTWLRLFLVHTRNATAIDLQAFARRFLVRARIYYHTQIVRRNACMRIVVWFIQRRRARRNRNAAKLQRWYRRRLEQIEAYARVVAAMAAYRRPIVAFQRTLRRHFCRRQFRRAMDEKYATPHLYPDAPLCLTCEAAVGVLKCVDCNEPYCDACFGTFHSSGHRACHRCKPIDFIRMHANEVMCRECHVEAPQRVCKSCRSGMCAPCHERNHSKRSGKQTHAYTRAKMLRAAFWRSHPTGKKPPTAAATQKLQLKLAGILLGDCAHDAMTAAGWISYTQKEAAHTAKEAAEQATAARSTAIADMAKLLEKPVLAAFQVYDPANCGFVGSGELKMLLRNELCLPLSKAQLAVGMRAIDRDGNGKFEWNEICIWLAEVSVDHSFDGRLFALRRRKLRVQKTYRTLRSDIRAFKRRLLPRRQRRKRMVPNFADVPQLHPVDDFQAKKHVFYRYIRNVYAMHWILEDVHEIDLQNQMAVFAAAFVPHWNEGSLGYEYYYDGVVFKYNDAVWEQRWNESGGKYTFWNIADGTEHFADPRKAEMLYALAFEAFHDVDADGSGQVDLKELHNLLNHNLCEPVTMDQARAIMRDIDKDDTGTIDFNEFYRWYASENSQQCPKSIKHKGLQTALRTRRHAKRLVAQSYKKGVSTSNAVVNSVKNRLEERRLAKACEGAEPEMVELLVEGFDKAMTHKALLLHQNNVNKARDWLLQRQEEAEFDAAQKREALRKRRQAQLRMVNAAKAATKAGAVGVVKAIKLLIFGDRPSHDDEVAMILRDVQLEVNRAKDIVQEAIDKS</sequence>
<dbReference type="CDD" id="cd19757">
    <property type="entry name" value="Bbox1"/>
    <property type="match status" value="1"/>
</dbReference>
<dbReference type="InterPro" id="IPR036249">
    <property type="entry name" value="Thioredoxin-like_sf"/>
</dbReference>
<dbReference type="SUPFAM" id="SSF47473">
    <property type="entry name" value="EF-hand"/>
    <property type="match status" value="1"/>
</dbReference>
<protein>
    <submittedName>
        <fullName evidence="7">Uncharacterized protein</fullName>
    </submittedName>
</protein>
<dbReference type="PROSITE" id="PS50030">
    <property type="entry name" value="UBA"/>
    <property type="match status" value="1"/>
</dbReference>
<dbReference type="OrthoDB" id="26525at2759"/>
<name>A0A1V9YZE4_ACHHY</name>
<evidence type="ECO:0000259" key="4">
    <source>
        <dbReference type="PROSITE" id="PS50030"/>
    </source>
</evidence>
<evidence type="ECO:0000313" key="7">
    <source>
        <dbReference type="EMBL" id="OQR91052.1"/>
    </source>
</evidence>
<feature type="domain" description="EF-hand" evidence="6">
    <location>
        <begin position="1370"/>
        <end position="1405"/>
    </location>
</feature>
<comment type="caution">
    <text evidence="7">The sequence shown here is derived from an EMBL/GenBank/DDBJ whole genome shotgun (WGS) entry which is preliminary data.</text>
</comment>
<dbReference type="SMART" id="SM00336">
    <property type="entry name" value="BBOX"/>
    <property type="match status" value="2"/>
</dbReference>
<evidence type="ECO:0000256" key="2">
    <source>
        <dbReference type="ARBA" id="ARBA00022837"/>
    </source>
</evidence>
<feature type="domain" description="EF-hand" evidence="6">
    <location>
        <begin position="1564"/>
        <end position="1599"/>
    </location>
</feature>
<dbReference type="PROSITE" id="PS00018">
    <property type="entry name" value="EF_HAND_1"/>
    <property type="match status" value="2"/>
</dbReference>
<evidence type="ECO:0000259" key="5">
    <source>
        <dbReference type="PROSITE" id="PS50119"/>
    </source>
</evidence>
<dbReference type="PROSITE" id="PS50119">
    <property type="entry name" value="ZF_BBOX"/>
    <property type="match status" value="1"/>
</dbReference>
<evidence type="ECO:0000259" key="6">
    <source>
        <dbReference type="PROSITE" id="PS50222"/>
    </source>
</evidence>
<feature type="domain" description="B box-type" evidence="5">
    <location>
        <begin position="1205"/>
        <end position="1252"/>
    </location>
</feature>
<dbReference type="GO" id="GO:0008270">
    <property type="term" value="F:zinc ion binding"/>
    <property type="evidence" value="ECO:0007669"/>
    <property type="project" value="UniProtKB-KW"/>
</dbReference>
<keyword evidence="3" id="KW-0479">Metal-binding</keyword>